<dbReference type="OrthoDB" id="542221at2759"/>
<dbReference type="EMBL" id="BEGY01000268">
    <property type="protein sequence ID" value="GAX86314.1"/>
    <property type="molecule type" value="Genomic_DNA"/>
</dbReference>
<dbReference type="AlphaFoldDB" id="A0A250XTB7"/>
<organism evidence="3 4">
    <name type="scientific">Chlamydomonas eustigma</name>
    <dbReference type="NCBI Taxonomy" id="1157962"/>
    <lineage>
        <taxon>Eukaryota</taxon>
        <taxon>Viridiplantae</taxon>
        <taxon>Chlorophyta</taxon>
        <taxon>core chlorophytes</taxon>
        <taxon>Chlorophyceae</taxon>
        <taxon>CS clade</taxon>
        <taxon>Chlamydomonadales</taxon>
        <taxon>Chlamydomonadaceae</taxon>
        <taxon>Chlamydomonas</taxon>
    </lineage>
</organism>
<evidence type="ECO:0000256" key="1">
    <source>
        <dbReference type="SAM" id="MobiDB-lite"/>
    </source>
</evidence>
<dbReference type="InterPro" id="IPR043502">
    <property type="entry name" value="DNA/RNA_pol_sf"/>
</dbReference>
<sequence>MSDNRSNEECLSTIHNMEKGRKKRDFAEEAAGRRSSAIVKEQLRTATRIYNNEVNAGLIKYNPAISLDPERLLQWYKNYLKGLQTQNRKQGPRRQEHDVRRDERRGERRDNRQAPKAPNPLPNLDSDGNQLAKGEPSRGFIFWDPMNQPTGLIWSPEDQAAYWQHVIKDTSVPPKVALTTFWVQWEHQHENALMQAHDPDAVVANRLKKWVANTFDPMARNMVGLLANPSPTPPIRAPAAPAAAGGSSRVAPAPAAAAPSHPPARAGNSTPELNNEPDADLSSVPEPLFPLGSTPTGSGSPGWSIETHVPHGDKDPVDSQKVFKAPEGWTICAHHPLMVDGDVASIHALMLEQQGCFAKELSDLHPGYTGPVGAFKLVPPGANITVPSTVQVRPPRRRSPLEDQVMDEANLPLIDVGFIEECPNPVMSHECVIVVKKNPDTGEWTDKRCCVNYGAQSGGINAYTTQDFYQLPLPEDLFRKTEGSKFFSVIDMKSGFMQTPMDPTVRPYCAFWWRKKLWQPTRNNFGLKNMPAYFQQVMDKTLADAGLAAHACVFIDDVLIFTEDLKTHLQVVAKLFAAFKLVNLKAHPGKSRICFPCIEYLGHNIGSLGLTPNEVKVAAIRALPNPSNISELRRVLGFANYYRGYVPHFSEIAKPLTDLLKKDVKWEWTAERASAWRDLKVHCAALIMLCATLIAMFGMSY</sequence>
<gene>
    <name evidence="3" type="ORF">CEUSTIGMA_g13726.t1</name>
</gene>
<dbReference type="SUPFAM" id="SSF56672">
    <property type="entry name" value="DNA/RNA polymerases"/>
    <property type="match status" value="1"/>
</dbReference>
<evidence type="ECO:0000313" key="3">
    <source>
        <dbReference type="EMBL" id="GAX86314.1"/>
    </source>
</evidence>
<dbReference type="InterPro" id="IPR043128">
    <property type="entry name" value="Rev_trsase/Diguanyl_cyclase"/>
</dbReference>
<proteinExistence type="predicted"/>
<feature type="domain" description="Reverse transcriptase" evidence="2">
    <location>
        <begin position="467"/>
        <end position="605"/>
    </location>
</feature>
<dbReference type="FunFam" id="3.30.70.270:FF:000063">
    <property type="entry name" value="Zinc knuckle domaincontaining protein"/>
    <property type="match status" value="1"/>
</dbReference>
<dbReference type="CDD" id="cd01647">
    <property type="entry name" value="RT_LTR"/>
    <property type="match status" value="1"/>
</dbReference>
<evidence type="ECO:0000259" key="2">
    <source>
        <dbReference type="Pfam" id="PF00078"/>
    </source>
</evidence>
<feature type="region of interest" description="Disordered" evidence="1">
    <location>
        <begin position="1"/>
        <end position="35"/>
    </location>
</feature>
<evidence type="ECO:0000313" key="4">
    <source>
        <dbReference type="Proteomes" id="UP000232323"/>
    </source>
</evidence>
<feature type="compositionally biased region" description="Low complexity" evidence="1">
    <location>
        <begin position="292"/>
        <end position="304"/>
    </location>
</feature>
<dbReference type="PANTHER" id="PTHR33064:SF37">
    <property type="entry name" value="RIBONUCLEASE H"/>
    <property type="match status" value="1"/>
</dbReference>
<keyword evidence="4" id="KW-1185">Reference proteome</keyword>
<dbReference type="Gene3D" id="3.30.70.270">
    <property type="match status" value="2"/>
</dbReference>
<comment type="caution">
    <text evidence="3">The sequence shown here is derived from an EMBL/GenBank/DDBJ whole genome shotgun (WGS) entry which is preliminary data.</text>
</comment>
<dbReference type="InterPro" id="IPR000477">
    <property type="entry name" value="RT_dom"/>
</dbReference>
<dbReference type="InterPro" id="IPR051320">
    <property type="entry name" value="Viral_Replic_Matur_Polypro"/>
</dbReference>
<feature type="compositionally biased region" description="Low complexity" evidence="1">
    <location>
        <begin position="237"/>
        <end position="267"/>
    </location>
</feature>
<dbReference type="Proteomes" id="UP000232323">
    <property type="component" value="Unassembled WGS sequence"/>
</dbReference>
<feature type="compositionally biased region" description="Basic and acidic residues" evidence="1">
    <location>
        <begin position="93"/>
        <end position="113"/>
    </location>
</feature>
<dbReference type="STRING" id="1157962.A0A250XTB7"/>
<protein>
    <recommendedName>
        <fullName evidence="2">Reverse transcriptase domain-containing protein</fullName>
    </recommendedName>
</protein>
<reference evidence="3 4" key="1">
    <citation type="submission" date="2017-08" db="EMBL/GenBank/DDBJ databases">
        <title>Acidophilic green algal genome provides insights into adaptation to an acidic environment.</title>
        <authorList>
            <person name="Hirooka S."/>
            <person name="Hirose Y."/>
            <person name="Kanesaki Y."/>
            <person name="Higuchi S."/>
            <person name="Fujiwara T."/>
            <person name="Onuma R."/>
            <person name="Era A."/>
            <person name="Ohbayashi R."/>
            <person name="Uzuka A."/>
            <person name="Nozaki H."/>
            <person name="Yoshikawa H."/>
            <person name="Miyagishima S.Y."/>
        </authorList>
    </citation>
    <scope>NUCLEOTIDE SEQUENCE [LARGE SCALE GENOMIC DNA]</scope>
    <source>
        <strain evidence="3 4">NIES-2499</strain>
    </source>
</reference>
<feature type="region of interest" description="Disordered" evidence="1">
    <location>
        <begin position="236"/>
        <end position="315"/>
    </location>
</feature>
<name>A0A250XTB7_9CHLO</name>
<feature type="region of interest" description="Disordered" evidence="1">
    <location>
        <begin position="84"/>
        <end position="130"/>
    </location>
</feature>
<dbReference type="Gene3D" id="3.10.10.10">
    <property type="entry name" value="HIV Type 1 Reverse Transcriptase, subunit A, domain 1"/>
    <property type="match status" value="1"/>
</dbReference>
<accession>A0A250XTB7</accession>
<dbReference type="Pfam" id="PF00078">
    <property type="entry name" value="RVT_1"/>
    <property type="match status" value="1"/>
</dbReference>
<dbReference type="PANTHER" id="PTHR33064">
    <property type="entry name" value="POL PROTEIN"/>
    <property type="match status" value="1"/>
</dbReference>